<sequence>MEVMMDLRGWEGRLGLGPLRGHHGQWKKGAKESWAQKDDSFNHEPDPVAMSVPELTQIDWSALEWVPAYNPIPKVLCLPLVSENLEESLIPTSCLALPSLLVQSSHFLHHLLWFHPATAYSAGLVQPHGSSVLAIAIAFLGFALLISYT</sequence>
<feature type="transmembrane region" description="Helical" evidence="1">
    <location>
        <begin position="131"/>
        <end position="148"/>
    </location>
</feature>
<keyword evidence="3" id="KW-1185">Reference proteome</keyword>
<organism evidence="2 3">
    <name type="scientific">Labeo rohita</name>
    <name type="common">Indian major carp</name>
    <name type="synonym">Cyprinus rohita</name>
    <dbReference type="NCBI Taxonomy" id="84645"/>
    <lineage>
        <taxon>Eukaryota</taxon>
        <taxon>Metazoa</taxon>
        <taxon>Chordata</taxon>
        <taxon>Craniata</taxon>
        <taxon>Vertebrata</taxon>
        <taxon>Euteleostomi</taxon>
        <taxon>Actinopterygii</taxon>
        <taxon>Neopterygii</taxon>
        <taxon>Teleostei</taxon>
        <taxon>Ostariophysi</taxon>
        <taxon>Cypriniformes</taxon>
        <taxon>Cyprinidae</taxon>
        <taxon>Labeoninae</taxon>
        <taxon>Labeonini</taxon>
        <taxon>Labeo</taxon>
    </lineage>
</organism>
<dbReference type="EMBL" id="QBIY01012829">
    <property type="protein sequence ID" value="RXN15711.1"/>
    <property type="molecule type" value="Genomic_DNA"/>
</dbReference>
<evidence type="ECO:0000313" key="3">
    <source>
        <dbReference type="Proteomes" id="UP000290572"/>
    </source>
</evidence>
<reference evidence="2 3" key="1">
    <citation type="submission" date="2018-03" db="EMBL/GenBank/DDBJ databases">
        <title>Draft genome sequence of Rohu Carp (Labeo rohita).</title>
        <authorList>
            <person name="Das P."/>
            <person name="Kushwaha B."/>
            <person name="Joshi C.G."/>
            <person name="Kumar D."/>
            <person name="Nagpure N.S."/>
            <person name="Sahoo L."/>
            <person name="Das S.P."/>
            <person name="Bit A."/>
            <person name="Patnaik S."/>
            <person name="Meher P.K."/>
            <person name="Jayasankar P."/>
            <person name="Koringa P.G."/>
            <person name="Patel N.V."/>
            <person name="Hinsu A.T."/>
            <person name="Kumar R."/>
            <person name="Pandey M."/>
            <person name="Agarwal S."/>
            <person name="Srivastava S."/>
            <person name="Singh M."/>
            <person name="Iquebal M.A."/>
            <person name="Jaiswal S."/>
            <person name="Angadi U.B."/>
            <person name="Kumar N."/>
            <person name="Raza M."/>
            <person name="Shah T.M."/>
            <person name="Rai A."/>
            <person name="Jena J.K."/>
        </authorList>
    </citation>
    <scope>NUCLEOTIDE SEQUENCE [LARGE SCALE GENOMIC DNA]</scope>
    <source>
        <strain evidence="2">DASCIFA01</strain>
        <tissue evidence="2">Testis</tissue>
    </source>
</reference>
<protein>
    <submittedName>
        <fullName evidence="2">Uncharacterized protein</fullName>
    </submittedName>
</protein>
<proteinExistence type="predicted"/>
<gene>
    <name evidence="2" type="ORF">ROHU_027873</name>
</gene>
<dbReference type="AlphaFoldDB" id="A0A498M581"/>
<evidence type="ECO:0000313" key="2">
    <source>
        <dbReference type="EMBL" id="RXN15711.1"/>
    </source>
</evidence>
<keyword evidence="1" id="KW-0812">Transmembrane</keyword>
<accession>A0A498M581</accession>
<comment type="caution">
    <text evidence="2">The sequence shown here is derived from an EMBL/GenBank/DDBJ whole genome shotgun (WGS) entry which is preliminary data.</text>
</comment>
<evidence type="ECO:0000256" key="1">
    <source>
        <dbReference type="SAM" id="Phobius"/>
    </source>
</evidence>
<dbReference type="Proteomes" id="UP000290572">
    <property type="component" value="Unassembled WGS sequence"/>
</dbReference>
<keyword evidence="1" id="KW-0472">Membrane</keyword>
<keyword evidence="1" id="KW-1133">Transmembrane helix</keyword>
<name>A0A498M581_LABRO</name>